<comment type="caution">
    <text evidence="1">The sequence shown here is derived from an EMBL/GenBank/DDBJ whole genome shotgun (WGS) entry which is preliminary data.</text>
</comment>
<organism evidence="1 2">
    <name type="scientific">Sphingomonas tabacisoli</name>
    <dbReference type="NCBI Taxonomy" id="2249466"/>
    <lineage>
        <taxon>Bacteria</taxon>
        <taxon>Pseudomonadati</taxon>
        <taxon>Pseudomonadota</taxon>
        <taxon>Alphaproteobacteria</taxon>
        <taxon>Sphingomonadales</taxon>
        <taxon>Sphingomonadaceae</taxon>
        <taxon>Sphingomonas</taxon>
    </lineage>
</organism>
<accession>A0ABW4I0X3</accession>
<keyword evidence="2" id="KW-1185">Reference proteome</keyword>
<evidence type="ECO:0000313" key="2">
    <source>
        <dbReference type="Proteomes" id="UP001597115"/>
    </source>
</evidence>
<gene>
    <name evidence="1" type="ORF">ACFSCW_02890</name>
</gene>
<reference evidence="2" key="1">
    <citation type="journal article" date="2019" name="Int. J. Syst. Evol. Microbiol.">
        <title>The Global Catalogue of Microorganisms (GCM) 10K type strain sequencing project: providing services to taxonomists for standard genome sequencing and annotation.</title>
        <authorList>
            <consortium name="The Broad Institute Genomics Platform"/>
            <consortium name="The Broad Institute Genome Sequencing Center for Infectious Disease"/>
            <person name="Wu L."/>
            <person name="Ma J."/>
        </authorList>
    </citation>
    <scope>NUCLEOTIDE SEQUENCE [LARGE SCALE GENOMIC DNA]</scope>
    <source>
        <strain evidence="2">CGMCC 1.16275</strain>
    </source>
</reference>
<name>A0ABW4I0X3_9SPHN</name>
<evidence type="ECO:0000313" key="1">
    <source>
        <dbReference type="EMBL" id="MFD1610744.1"/>
    </source>
</evidence>
<proteinExistence type="predicted"/>
<sequence length="74" mass="8382">MIQVFVFANDKNGDEAVAETYEFISIPRIGEEVIIDQEKEQKLLRVTGVTNVSRPSGDFMEPLTYVHLHCEIIG</sequence>
<dbReference type="RefSeq" id="WP_380886703.1">
    <property type="nucleotide sequence ID" value="NZ_JBHUDY010000001.1"/>
</dbReference>
<dbReference type="Proteomes" id="UP001597115">
    <property type="component" value="Unassembled WGS sequence"/>
</dbReference>
<dbReference type="EMBL" id="JBHUDY010000001">
    <property type="protein sequence ID" value="MFD1610744.1"/>
    <property type="molecule type" value="Genomic_DNA"/>
</dbReference>
<protein>
    <submittedName>
        <fullName evidence="1">Uncharacterized protein</fullName>
    </submittedName>
</protein>